<protein>
    <recommendedName>
        <fullName evidence="8">Carbohydrate diacid regulator</fullName>
    </recommendedName>
</protein>
<dbReference type="KEGG" id="hil:HICON_03660"/>
<dbReference type="InterPro" id="IPR051448">
    <property type="entry name" value="CdaR-like_regulators"/>
</dbReference>
<accession>A0AAV2U2K0</accession>
<feature type="domain" description="Putative sugar diacid recognition" evidence="3">
    <location>
        <begin position="28"/>
        <end position="162"/>
    </location>
</feature>
<feature type="domain" description="PucR C-terminal helix-turn-helix" evidence="4">
    <location>
        <begin position="333"/>
        <end position="388"/>
    </location>
</feature>
<dbReference type="Pfam" id="PF13556">
    <property type="entry name" value="HTH_30"/>
    <property type="match status" value="1"/>
</dbReference>
<reference evidence="6 7" key="1">
    <citation type="journal article" date="2012" name="Emerg. Infect. Dis.">
        <title>Lineage-specific Virulence Determinants of Haemophilus influenzae Biogroup aegyptius.</title>
        <authorList>
            <person name="Strouts F.R."/>
            <person name="Power P."/>
            <person name="Croucher N.J."/>
            <person name="Corton N."/>
            <person name="van Tonder A."/>
            <person name="Quail M.A."/>
            <person name="Langford P.R."/>
            <person name="Hudson M.J."/>
            <person name="Parkhill J."/>
            <person name="Kroll J.S."/>
            <person name="Bentley S.D."/>
        </authorList>
    </citation>
    <scope>NUCLEOTIDE SEQUENCE [LARGE SCALE GENOMIC DNA]</scope>
    <source>
        <strain evidence="6 7">F3047</strain>
    </source>
</reference>
<keyword evidence="2" id="KW-0812">Transmembrane</keyword>
<evidence type="ECO:0000256" key="1">
    <source>
        <dbReference type="ARBA" id="ARBA00006754"/>
    </source>
</evidence>
<evidence type="ECO:0000313" key="7">
    <source>
        <dbReference type="Proteomes" id="UP000006797"/>
    </source>
</evidence>
<dbReference type="InterPro" id="IPR025736">
    <property type="entry name" value="PucR_C-HTH_dom"/>
</dbReference>
<dbReference type="Pfam" id="PF05651">
    <property type="entry name" value="Diacid_rec"/>
    <property type="match status" value="1"/>
</dbReference>
<gene>
    <name evidence="6" type="ORF">HICON_03660</name>
</gene>
<evidence type="ECO:0008006" key="8">
    <source>
        <dbReference type="Google" id="ProtNLM"/>
    </source>
</evidence>
<dbReference type="AlphaFoldDB" id="A0AAV2U2K0"/>
<organism evidence="6 7">
    <name type="scientific">Haemophilus influenzae F3047</name>
    <dbReference type="NCBI Taxonomy" id="935897"/>
    <lineage>
        <taxon>Bacteria</taxon>
        <taxon>Pseudomonadati</taxon>
        <taxon>Pseudomonadota</taxon>
        <taxon>Gammaproteobacteria</taxon>
        <taxon>Pasteurellales</taxon>
        <taxon>Pasteurellaceae</taxon>
        <taxon>Haemophilus</taxon>
    </lineage>
</organism>
<dbReference type="InterPro" id="IPR041522">
    <property type="entry name" value="CdaR_GGDEF"/>
</dbReference>
<dbReference type="InterPro" id="IPR042070">
    <property type="entry name" value="PucR_C-HTH_sf"/>
</dbReference>
<feature type="transmembrane region" description="Helical" evidence="2">
    <location>
        <begin position="6"/>
        <end position="28"/>
    </location>
</feature>
<feature type="domain" description="CdaR GGDEF-like" evidence="5">
    <location>
        <begin position="171"/>
        <end position="283"/>
    </location>
</feature>
<evidence type="ECO:0000256" key="2">
    <source>
        <dbReference type="SAM" id="Phobius"/>
    </source>
</evidence>
<evidence type="ECO:0000259" key="4">
    <source>
        <dbReference type="Pfam" id="PF13556"/>
    </source>
</evidence>
<evidence type="ECO:0000313" key="6">
    <source>
        <dbReference type="EMBL" id="CBY85829.1"/>
    </source>
</evidence>
<name>A0AAV2U2K0_HAEIF</name>
<sequence>MQIKQYLTNFLFLNILSSFIFFITNMQLDKYTAKKIVKRAMKIIHHSVNVMDHDGVIIASGNSTRLNQRHTGAVLALRENRVVEIDQALAQKWNFEAQPGINLPIHYLGKNIGVVGISGEPTQVKQYAELVKMTAELIVEQQALLEQESWHRRYKEEFILQLLHCNLNWKEMEQQAKFFSFDLNKSRVVVLIKLLNPALDNLQHLINYLEQSEFAQDVAILSLDQVVVLKTWQNSTVLSAQMKTLLPADYSKQDYKIAVGACLNLPLFEQLPLSFQSAQSTLSYGLKHHPRKGIYVFDEHRLPVLLAGLSHSWQGNELIKPLSPLFSEENSILYKTLQQYFLSNCDLYLTAEKLFVHPNTLRYRLNKIEQITGLFFNKIDDKLTLYLGTLLEH</sequence>
<keyword evidence="2" id="KW-0472">Membrane</keyword>
<comment type="similarity">
    <text evidence="1">Belongs to the CdaR family.</text>
</comment>
<dbReference type="Pfam" id="PF17853">
    <property type="entry name" value="GGDEF_2"/>
    <property type="match status" value="1"/>
</dbReference>
<dbReference type="Gene3D" id="1.10.10.2840">
    <property type="entry name" value="PucR C-terminal helix-turn-helix domain"/>
    <property type="match status" value="1"/>
</dbReference>
<keyword evidence="2" id="KW-1133">Transmembrane helix</keyword>
<evidence type="ECO:0000259" key="5">
    <source>
        <dbReference type="Pfam" id="PF17853"/>
    </source>
</evidence>
<dbReference type="PANTHER" id="PTHR33744:SF15">
    <property type="entry name" value="CARBOHYDRATE DIACID REGULATOR"/>
    <property type="match status" value="1"/>
</dbReference>
<dbReference type="InterPro" id="IPR008599">
    <property type="entry name" value="Diacid_rec"/>
</dbReference>
<dbReference type="PANTHER" id="PTHR33744">
    <property type="entry name" value="CARBOHYDRATE DIACID REGULATOR"/>
    <property type="match status" value="1"/>
</dbReference>
<dbReference type="Proteomes" id="UP000006797">
    <property type="component" value="Chromosome"/>
</dbReference>
<dbReference type="EMBL" id="FQ670204">
    <property type="protein sequence ID" value="CBY85829.1"/>
    <property type="molecule type" value="Genomic_DNA"/>
</dbReference>
<evidence type="ECO:0000259" key="3">
    <source>
        <dbReference type="Pfam" id="PF05651"/>
    </source>
</evidence>
<proteinExistence type="inferred from homology"/>